<reference evidence="3" key="1">
    <citation type="journal article" date="2019" name="Int. J. Syst. Evol. Microbiol.">
        <title>The Global Catalogue of Microorganisms (GCM) 10K type strain sequencing project: providing services to taxonomists for standard genome sequencing and annotation.</title>
        <authorList>
            <consortium name="The Broad Institute Genomics Platform"/>
            <consortium name="The Broad Institute Genome Sequencing Center for Infectious Disease"/>
            <person name="Wu L."/>
            <person name="Ma J."/>
        </authorList>
    </citation>
    <scope>NUCLEOTIDE SEQUENCE [LARGE SCALE GENOMIC DNA]</scope>
    <source>
        <strain evidence="3">CCM 8912</strain>
    </source>
</reference>
<evidence type="ECO:0000313" key="3">
    <source>
        <dbReference type="Proteomes" id="UP001597212"/>
    </source>
</evidence>
<dbReference type="InterPro" id="IPR011032">
    <property type="entry name" value="GroES-like_sf"/>
</dbReference>
<name>A0ABW4CYQ4_9LACO</name>
<dbReference type="Pfam" id="PF08240">
    <property type="entry name" value="ADH_N"/>
    <property type="match status" value="1"/>
</dbReference>
<sequence>MIRFGFDHYGDPAVFTAIQAPVPQPKPGQVQIQVLGFGLNPYDASLRRGEQAAYRKLKWPIVPGTDVVGRVSAVGAGVADLTVNDVVINYRPIGGYSEFVVASVGKVMKKPAGLSLAEAAGLPQVGIAAATVLQTLALAPGQTLAVEGASGGVGAMVVQLAKAQHLHVIATASARNAEYLRQLGTDDIGAYDEEDVAKRFANQADATVNAISGGFDRGAGALITRPGGTLLTTAYAKPETGGKCLDLVQLGDGSQEKPETVFPQLAALAKAGGLSVRIAKQLPFTLAGVQEGHRLLECHHPAGKLVVMKNPAE</sequence>
<dbReference type="Proteomes" id="UP001597212">
    <property type="component" value="Unassembled WGS sequence"/>
</dbReference>
<dbReference type="PANTHER" id="PTHR44013:SF1">
    <property type="entry name" value="ZINC-TYPE ALCOHOL DEHYDROGENASE-LIKE PROTEIN C16A3.02C"/>
    <property type="match status" value="1"/>
</dbReference>
<keyword evidence="3" id="KW-1185">Reference proteome</keyword>
<dbReference type="EMBL" id="JBHTOK010000077">
    <property type="protein sequence ID" value="MFD1441929.1"/>
    <property type="molecule type" value="Genomic_DNA"/>
</dbReference>
<dbReference type="RefSeq" id="WP_125755411.1">
    <property type="nucleotide sequence ID" value="NZ_JBHTOK010000077.1"/>
</dbReference>
<feature type="domain" description="Enoyl reductase (ER)" evidence="1">
    <location>
        <begin position="10"/>
        <end position="307"/>
    </location>
</feature>
<comment type="caution">
    <text evidence="2">The sequence shown here is derived from an EMBL/GenBank/DDBJ whole genome shotgun (WGS) entry which is preliminary data.</text>
</comment>
<dbReference type="SUPFAM" id="SSF50129">
    <property type="entry name" value="GroES-like"/>
    <property type="match status" value="1"/>
</dbReference>
<dbReference type="EC" id="1.-.-.-" evidence="2"/>
<dbReference type="Gene3D" id="3.90.180.10">
    <property type="entry name" value="Medium-chain alcohol dehydrogenases, catalytic domain"/>
    <property type="match status" value="1"/>
</dbReference>
<dbReference type="PANTHER" id="PTHR44013">
    <property type="entry name" value="ZINC-TYPE ALCOHOL DEHYDROGENASE-LIKE PROTEIN C16A3.02C"/>
    <property type="match status" value="1"/>
</dbReference>
<organism evidence="2 3">
    <name type="scientific">Lacticaseibacillus hegangensis</name>
    <dbReference type="NCBI Taxonomy" id="2486010"/>
    <lineage>
        <taxon>Bacteria</taxon>
        <taxon>Bacillati</taxon>
        <taxon>Bacillota</taxon>
        <taxon>Bacilli</taxon>
        <taxon>Lactobacillales</taxon>
        <taxon>Lactobacillaceae</taxon>
        <taxon>Lacticaseibacillus</taxon>
    </lineage>
</organism>
<gene>
    <name evidence="2" type="ORF">ACFQ5K_11130</name>
</gene>
<dbReference type="InterPro" id="IPR036291">
    <property type="entry name" value="NAD(P)-bd_dom_sf"/>
</dbReference>
<evidence type="ECO:0000259" key="1">
    <source>
        <dbReference type="SMART" id="SM00829"/>
    </source>
</evidence>
<dbReference type="CDD" id="cd05289">
    <property type="entry name" value="MDR_like_2"/>
    <property type="match status" value="1"/>
</dbReference>
<dbReference type="InterPro" id="IPR020843">
    <property type="entry name" value="ER"/>
</dbReference>
<keyword evidence="2" id="KW-0560">Oxidoreductase</keyword>
<dbReference type="SUPFAM" id="SSF51735">
    <property type="entry name" value="NAD(P)-binding Rossmann-fold domains"/>
    <property type="match status" value="1"/>
</dbReference>
<dbReference type="Gene3D" id="3.40.50.720">
    <property type="entry name" value="NAD(P)-binding Rossmann-like Domain"/>
    <property type="match status" value="1"/>
</dbReference>
<accession>A0ABW4CYQ4</accession>
<evidence type="ECO:0000313" key="2">
    <source>
        <dbReference type="EMBL" id="MFD1441929.1"/>
    </source>
</evidence>
<protein>
    <submittedName>
        <fullName evidence="2">NADP-dependent oxidoreductase</fullName>
        <ecNumber evidence="2">1.-.-.-</ecNumber>
    </submittedName>
</protein>
<dbReference type="SMART" id="SM00829">
    <property type="entry name" value="PKS_ER"/>
    <property type="match status" value="1"/>
</dbReference>
<dbReference type="InterPro" id="IPR013154">
    <property type="entry name" value="ADH-like_N"/>
</dbReference>
<dbReference type="GO" id="GO:0016491">
    <property type="term" value="F:oxidoreductase activity"/>
    <property type="evidence" value="ECO:0007669"/>
    <property type="project" value="UniProtKB-KW"/>
</dbReference>
<proteinExistence type="predicted"/>
<dbReference type="InterPro" id="IPR052733">
    <property type="entry name" value="Chloroplast_QOR"/>
</dbReference>